<dbReference type="EMBL" id="JH687401">
    <property type="protein sequence ID" value="EIM79833.1"/>
    <property type="molecule type" value="Genomic_DNA"/>
</dbReference>
<feature type="non-terminal residue" evidence="1">
    <location>
        <position position="1"/>
    </location>
</feature>
<name>R7RYE2_STEHR</name>
<protein>
    <submittedName>
        <fullName evidence="1">Uncharacterized protein</fullName>
    </submittedName>
</protein>
<keyword evidence="2" id="KW-1185">Reference proteome</keyword>
<dbReference type="Proteomes" id="UP000053927">
    <property type="component" value="Unassembled WGS sequence"/>
</dbReference>
<proteinExistence type="predicted"/>
<dbReference type="OrthoDB" id="2684108at2759"/>
<sequence>GLMAQLGYNAGPRHARVWGLAKSFSKKLPEDLMQQRDRDAVAMLSMVWGILRTHMPSEGVDAMEDLLEATGMPRMATRNLEEAGDGYEFMIDGQRFSFPLAPRAPPEGYLIQAYSA</sequence>
<dbReference type="OMA" id="RTHMPSE"/>
<evidence type="ECO:0000313" key="2">
    <source>
        <dbReference type="Proteomes" id="UP000053927"/>
    </source>
</evidence>
<dbReference type="RefSeq" id="XP_007311049.1">
    <property type="nucleotide sequence ID" value="XM_007310987.1"/>
</dbReference>
<reference evidence="2" key="1">
    <citation type="journal article" date="2012" name="Science">
        <title>The Paleozoic origin of enzymatic lignin decomposition reconstructed from 31 fungal genomes.</title>
        <authorList>
            <person name="Floudas D."/>
            <person name="Binder M."/>
            <person name="Riley R."/>
            <person name="Barry K."/>
            <person name="Blanchette R.A."/>
            <person name="Henrissat B."/>
            <person name="Martinez A.T."/>
            <person name="Otillar R."/>
            <person name="Spatafora J.W."/>
            <person name="Yadav J.S."/>
            <person name="Aerts A."/>
            <person name="Benoit I."/>
            <person name="Boyd A."/>
            <person name="Carlson A."/>
            <person name="Copeland A."/>
            <person name="Coutinho P.M."/>
            <person name="de Vries R.P."/>
            <person name="Ferreira P."/>
            <person name="Findley K."/>
            <person name="Foster B."/>
            <person name="Gaskell J."/>
            <person name="Glotzer D."/>
            <person name="Gorecki P."/>
            <person name="Heitman J."/>
            <person name="Hesse C."/>
            <person name="Hori C."/>
            <person name="Igarashi K."/>
            <person name="Jurgens J.A."/>
            <person name="Kallen N."/>
            <person name="Kersten P."/>
            <person name="Kohler A."/>
            <person name="Kuees U."/>
            <person name="Kumar T.K.A."/>
            <person name="Kuo A."/>
            <person name="LaButti K."/>
            <person name="Larrondo L.F."/>
            <person name="Lindquist E."/>
            <person name="Ling A."/>
            <person name="Lombard V."/>
            <person name="Lucas S."/>
            <person name="Lundell T."/>
            <person name="Martin R."/>
            <person name="McLaughlin D.J."/>
            <person name="Morgenstern I."/>
            <person name="Morin E."/>
            <person name="Murat C."/>
            <person name="Nagy L.G."/>
            <person name="Nolan M."/>
            <person name="Ohm R.A."/>
            <person name="Patyshakuliyeva A."/>
            <person name="Rokas A."/>
            <person name="Ruiz-Duenas F.J."/>
            <person name="Sabat G."/>
            <person name="Salamov A."/>
            <person name="Samejima M."/>
            <person name="Schmutz J."/>
            <person name="Slot J.C."/>
            <person name="St John F."/>
            <person name="Stenlid J."/>
            <person name="Sun H."/>
            <person name="Sun S."/>
            <person name="Syed K."/>
            <person name="Tsang A."/>
            <person name="Wiebenga A."/>
            <person name="Young D."/>
            <person name="Pisabarro A."/>
            <person name="Eastwood D.C."/>
            <person name="Martin F."/>
            <person name="Cullen D."/>
            <person name="Grigoriev I.V."/>
            <person name="Hibbett D.S."/>
        </authorList>
    </citation>
    <scope>NUCLEOTIDE SEQUENCE [LARGE SCALE GENOMIC DNA]</scope>
    <source>
        <strain evidence="2">FP-91666</strain>
    </source>
</reference>
<organism evidence="1 2">
    <name type="scientific">Stereum hirsutum (strain FP-91666)</name>
    <name type="common">White-rot fungus</name>
    <dbReference type="NCBI Taxonomy" id="721885"/>
    <lineage>
        <taxon>Eukaryota</taxon>
        <taxon>Fungi</taxon>
        <taxon>Dikarya</taxon>
        <taxon>Basidiomycota</taxon>
        <taxon>Agaricomycotina</taxon>
        <taxon>Agaricomycetes</taxon>
        <taxon>Russulales</taxon>
        <taxon>Stereaceae</taxon>
        <taxon>Stereum</taxon>
    </lineage>
</organism>
<accession>R7RYE2</accession>
<gene>
    <name evidence="1" type="ORF">STEHIDRAFT_69021</name>
</gene>
<dbReference type="GeneID" id="18806489"/>
<dbReference type="eggNOG" id="ENOG502STFZ">
    <property type="taxonomic scope" value="Eukaryota"/>
</dbReference>
<dbReference type="KEGG" id="shs:STEHIDRAFT_69021"/>
<evidence type="ECO:0000313" key="1">
    <source>
        <dbReference type="EMBL" id="EIM79833.1"/>
    </source>
</evidence>
<dbReference type="AlphaFoldDB" id="R7RYE2"/>